<protein>
    <submittedName>
        <fullName evidence="1">Uncharacterized protein</fullName>
    </submittedName>
</protein>
<reference evidence="1" key="1">
    <citation type="submission" date="2020-05" db="EMBL/GenBank/DDBJ databases">
        <authorList>
            <person name="Chiriac C."/>
            <person name="Salcher M."/>
            <person name="Ghai R."/>
            <person name="Kavagutti S V."/>
        </authorList>
    </citation>
    <scope>NUCLEOTIDE SEQUENCE</scope>
</reference>
<evidence type="ECO:0000313" key="1">
    <source>
        <dbReference type="EMBL" id="CAB4196899.1"/>
    </source>
</evidence>
<accession>A0A6J5RIS6</accession>
<proteinExistence type="predicted"/>
<gene>
    <name evidence="1" type="ORF">UFOVP1290_419</name>
</gene>
<name>A0A6J5RIS6_9CAUD</name>
<sequence>MIMNIEDEIVRLIEFLKHPAGFDVDMGGVLCIRPITEKTPPDFWEVSWEERKESNVVVHSKEFLSLRESAMFFVEKRHEMQAGLDFEAEYYKNNE</sequence>
<dbReference type="EMBL" id="LR797252">
    <property type="protein sequence ID" value="CAB4196899.1"/>
    <property type="molecule type" value="Genomic_DNA"/>
</dbReference>
<organism evidence="1">
    <name type="scientific">uncultured Caudovirales phage</name>
    <dbReference type="NCBI Taxonomy" id="2100421"/>
    <lineage>
        <taxon>Viruses</taxon>
        <taxon>Duplodnaviria</taxon>
        <taxon>Heunggongvirae</taxon>
        <taxon>Uroviricota</taxon>
        <taxon>Caudoviricetes</taxon>
        <taxon>Peduoviridae</taxon>
        <taxon>Maltschvirus</taxon>
        <taxon>Maltschvirus maltsch</taxon>
    </lineage>
</organism>